<dbReference type="InterPro" id="IPR053537">
    <property type="entry name" value="DNA-guanine_TGase"/>
</dbReference>
<proteinExistence type="predicted"/>
<keyword evidence="1" id="KW-0808">Transferase</keyword>
<sequence>MLFYFPDSQDQIDPTFDMEREEHPPFHVRQRDDRYAHEALTLRAYDGMLVSKAMVDGVGGSSGRYTVPQRHRLYRQGAHRFFRLEASEGPPLITLGDCGAFTYVDEPVPPVTPDEVIDFYDGCGFDAGISPDHVILAHQSDLEPTLPGTDDVDPMWKERQAITLELAGEFLTRHAARGCTFEPVGAAQGWSPSSMASCVEQLQQMGYRRVALGGMVPLKNPQILEVLEAVDAVRLPETQLHLLGLTRVEHMHDFARFGVTSFDSTSPFFRAFKDDTDNYFTADRRYTAIRIPPVDGNAKVKRAIKSGKIDHDVAHQAEQRCLRLVRAYADRQIEMDEVLEALAEYHAMWDGRVRTDRYIETLRDRPWETCQCGICAEVDVEVVLFRGTERNKRRGFHNVAMFAQTLRDKLQEGH</sequence>
<dbReference type="RefSeq" id="WP_114589910.1">
    <property type="nucleotide sequence ID" value="NZ_CP031165.1"/>
</dbReference>
<organism evidence="1 2">
    <name type="scientific">Euzebya pacifica</name>
    <dbReference type="NCBI Taxonomy" id="1608957"/>
    <lineage>
        <taxon>Bacteria</taxon>
        <taxon>Bacillati</taxon>
        <taxon>Actinomycetota</taxon>
        <taxon>Nitriliruptoria</taxon>
        <taxon>Euzebyales</taxon>
    </lineage>
</organism>
<gene>
    <name evidence="1" type="ORF">DVS28_a0342</name>
</gene>
<evidence type="ECO:0000313" key="2">
    <source>
        <dbReference type="Proteomes" id="UP000264006"/>
    </source>
</evidence>
<dbReference type="Proteomes" id="UP000264006">
    <property type="component" value="Chromosome"/>
</dbReference>
<dbReference type="OrthoDB" id="233198at2"/>
<dbReference type="GO" id="GO:0006400">
    <property type="term" value="P:tRNA modification"/>
    <property type="evidence" value="ECO:0007669"/>
    <property type="project" value="InterPro"/>
</dbReference>
<accession>A0A346XS52</accession>
<keyword evidence="2" id="KW-1185">Reference proteome</keyword>
<dbReference type="InterPro" id="IPR036511">
    <property type="entry name" value="TGT-like_sf"/>
</dbReference>
<dbReference type="SUPFAM" id="SSF51713">
    <property type="entry name" value="tRNA-guanine transglycosylase"/>
    <property type="match status" value="1"/>
</dbReference>
<dbReference type="EMBL" id="CP031165">
    <property type="protein sequence ID" value="AXV05049.1"/>
    <property type="molecule type" value="Genomic_DNA"/>
</dbReference>
<dbReference type="NCBIfam" id="NF041059">
    <property type="entry name" value="DpdA"/>
    <property type="match status" value="1"/>
</dbReference>
<evidence type="ECO:0000313" key="1">
    <source>
        <dbReference type="EMBL" id="AXV05049.1"/>
    </source>
</evidence>
<dbReference type="GO" id="GO:0016740">
    <property type="term" value="F:transferase activity"/>
    <property type="evidence" value="ECO:0007669"/>
    <property type="project" value="UniProtKB-KW"/>
</dbReference>
<dbReference type="Gene3D" id="3.20.20.105">
    <property type="entry name" value="Queuine tRNA-ribosyltransferase-like"/>
    <property type="match status" value="1"/>
</dbReference>
<protein>
    <submittedName>
        <fullName evidence="1">Archaeosine tRNA-ribosyltransferase type 5</fullName>
    </submittedName>
</protein>
<name>A0A346XS52_9ACTN</name>
<dbReference type="KEGG" id="euz:DVS28_a0342"/>
<reference evidence="1 2" key="1">
    <citation type="submission" date="2018-09" db="EMBL/GenBank/DDBJ databases">
        <title>Complete genome sequence of Euzebya sp. DY32-46 isolated from seawater of Pacific Ocean.</title>
        <authorList>
            <person name="Xu L."/>
            <person name="Wu Y.-H."/>
            <person name="Xu X.-W."/>
        </authorList>
    </citation>
    <scope>NUCLEOTIDE SEQUENCE [LARGE SCALE GENOMIC DNA]</scope>
    <source>
        <strain evidence="1 2">DY32-46</strain>
    </source>
</reference>
<dbReference type="AlphaFoldDB" id="A0A346XS52"/>